<gene>
    <name evidence="6" type="ORF">L6E24_00215</name>
</gene>
<dbReference type="PANTHER" id="PTHR43483:SF3">
    <property type="entry name" value="MEMBRANE TRANSPORTER PROTEIN HI_0806-RELATED"/>
    <property type="match status" value="1"/>
</dbReference>
<feature type="transmembrane region" description="Helical" evidence="5">
    <location>
        <begin position="80"/>
        <end position="103"/>
    </location>
</feature>
<feature type="transmembrane region" description="Helical" evidence="5">
    <location>
        <begin position="143"/>
        <end position="175"/>
    </location>
</feature>
<protein>
    <recommendedName>
        <fullName evidence="5">Probable membrane transporter protein</fullName>
    </recommendedName>
</protein>
<evidence type="ECO:0000313" key="7">
    <source>
        <dbReference type="Proteomes" id="UP001060368"/>
    </source>
</evidence>
<keyword evidence="4 5" id="KW-0472">Membrane</keyword>
<evidence type="ECO:0000256" key="4">
    <source>
        <dbReference type="ARBA" id="ARBA00023136"/>
    </source>
</evidence>
<dbReference type="GeneID" id="74306070"/>
<comment type="subcellular location">
    <subcellularLocation>
        <location evidence="5">Cell membrane</location>
        <topology evidence="5">Multi-pass membrane protein</topology>
    </subcellularLocation>
    <subcellularLocation>
        <location evidence="1">Membrane</location>
        <topology evidence="1">Multi-pass membrane protein</topology>
    </subcellularLocation>
</comment>
<keyword evidence="3 5" id="KW-1133">Transmembrane helix</keyword>
<evidence type="ECO:0000256" key="2">
    <source>
        <dbReference type="ARBA" id="ARBA00022692"/>
    </source>
</evidence>
<keyword evidence="5" id="KW-1003">Cell membrane</keyword>
<dbReference type="AlphaFoldDB" id="A0A9E7PPQ4"/>
<organism evidence="6 7">
    <name type="scientific">Methanoplanus endosymbiosus</name>
    <dbReference type="NCBI Taxonomy" id="33865"/>
    <lineage>
        <taxon>Archaea</taxon>
        <taxon>Methanobacteriati</taxon>
        <taxon>Methanobacteriota</taxon>
        <taxon>Stenosarchaea group</taxon>
        <taxon>Methanomicrobia</taxon>
        <taxon>Methanomicrobiales</taxon>
        <taxon>Methanomicrobiaceae</taxon>
        <taxon>Methanoplanus</taxon>
    </lineage>
</organism>
<evidence type="ECO:0000256" key="5">
    <source>
        <dbReference type="RuleBase" id="RU363041"/>
    </source>
</evidence>
<reference evidence="6" key="1">
    <citation type="submission" date="2022-04" db="EMBL/GenBank/DDBJ databases">
        <title>Complete genome of Methanoplanus endosymbiosus DSM 3599.</title>
        <authorList>
            <person name="Chen S.-C."/>
            <person name="You Y.-T."/>
            <person name="Zhou Y.-Z."/>
            <person name="Lai M.-C."/>
        </authorList>
    </citation>
    <scope>NUCLEOTIDE SEQUENCE</scope>
    <source>
        <strain evidence="6">DSM 3599</strain>
    </source>
</reference>
<dbReference type="KEGG" id="mend:L6E24_00215"/>
<evidence type="ECO:0000256" key="3">
    <source>
        <dbReference type="ARBA" id="ARBA00022989"/>
    </source>
</evidence>
<feature type="transmembrane region" description="Helical" evidence="5">
    <location>
        <begin position="50"/>
        <end position="68"/>
    </location>
</feature>
<sequence>MEMELIYILILLFTGIIVGFASGLLGVGGGFIMVPVQYWVLTSMGYDPQISILVTFGTNIAVVLPTAISGAYGHNKRGTVVWNAALIMGITGFFSAIAGGYAATLVPGEWLKVIFGAVILISAARMLTARPPGVDKPVVNNTLMYIICGIPIGFISGMIGIGGGVVLIPVMIYVLHFKILNAIGTSTALMVFSAFGGTIAYIMNGLSAAGLPEYSFGYVNLLQWVLLAVPGIIMAQSGVRVAHKLPAKQLKYVFIAVMIYMGLKMSGVFTFFGLLL</sequence>
<feature type="transmembrane region" description="Helical" evidence="5">
    <location>
        <begin position="6"/>
        <end position="38"/>
    </location>
</feature>
<evidence type="ECO:0000256" key="1">
    <source>
        <dbReference type="ARBA" id="ARBA00004141"/>
    </source>
</evidence>
<feature type="transmembrane region" description="Helical" evidence="5">
    <location>
        <begin position="187"/>
        <end position="209"/>
    </location>
</feature>
<feature type="transmembrane region" description="Helical" evidence="5">
    <location>
        <begin position="221"/>
        <end position="241"/>
    </location>
</feature>
<comment type="similarity">
    <text evidence="5">Belongs to the 4-toluene sulfonate uptake permease (TSUP) (TC 2.A.102) family.</text>
</comment>
<keyword evidence="7" id="KW-1185">Reference proteome</keyword>
<dbReference type="GO" id="GO:0005886">
    <property type="term" value="C:plasma membrane"/>
    <property type="evidence" value="ECO:0007669"/>
    <property type="project" value="UniProtKB-SubCell"/>
</dbReference>
<accession>A0A9E7PPQ4</accession>
<name>A0A9E7PPQ4_9EURY</name>
<dbReference type="RefSeq" id="WP_257742733.1">
    <property type="nucleotide sequence ID" value="NZ_CP096115.1"/>
</dbReference>
<dbReference type="PANTHER" id="PTHR43483">
    <property type="entry name" value="MEMBRANE TRANSPORTER PROTEIN HI_0806-RELATED"/>
    <property type="match status" value="1"/>
</dbReference>
<dbReference type="Pfam" id="PF01925">
    <property type="entry name" value="TauE"/>
    <property type="match status" value="1"/>
</dbReference>
<evidence type="ECO:0000313" key="6">
    <source>
        <dbReference type="EMBL" id="UUX92586.1"/>
    </source>
</evidence>
<keyword evidence="2 5" id="KW-0812">Transmembrane</keyword>
<proteinExistence type="inferred from homology"/>
<dbReference type="InterPro" id="IPR002781">
    <property type="entry name" value="TM_pro_TauE-like"/>
</dbReference>
<feature type="transmembrane region" description="Helical" evidence="5">
    <location>
        <begin position="253"/>
        <end position="275"/>
    </location>
</feature>
<dbReference type="Proteomes" id="UP001060368">
    <property type="component" value="Chromosome"/>
</dbReference>
<dbReference type="EMBL" id="CP096115">
    <property type="protein sequence ID" value="UUX92586.1"/>
    <property type="molecule type" value="Genomic_DNA"/>
</dbReference>